<feature type="non-terminal residue" evidence="1">
    <location>
        <position position="83"/>
    </location>
</feature>
<dbReference type="EMBL" id="JAMKFB020000007">
    <property type="protein sequence ID" value="KAL0188205.1"/>
    <property type="molecule type" value="Genomic_DNA"/>
</dbReference>
<organism evidence="1 2">
    <name type="scientific">Cirrhinus mrigala</name>
    <name type="common">Mrigala</name>
    <dbReference type="NCBI Taxonomy" id="683832"/>
    <lineage>
        <taxon>Eukaryota</taxon>
        <taxon>Metazoa</taxon>
        <taxon>Chordata</taxon>
        <taxon>Craniata</taxon>
        <taxon>Vertebrata</taxon>
        <taxon>Euteleostomi</taxon>
        <taxon>Actinopterygii</taxon>
        <taxon>Neopterygii</taxon>
        <taxon>Teleostei</taxon>
        <taxon>Ostariophysi</taxon>
        <taxon>Cypriniformes</taxon>
        <taxon>Cyprinidae</taxon>
        <taxon>Labeoninae</taxon>
        <taxon>Labeonini</taxon>
        <taxon>Cirrhinus</taxon>
    </lineage>
</organism>
<proteinExistence type="predicted"/>
<dbReference type="Proteomes" id="UP001529510">
    <property type="component" value="Unassembled WGS sequence"/>
</dbReference>
<name>A0ABD0QPQ1_CIRMR</name>
<dbReference type="AlphaFoldDB" id="A0ABD0QPQ1"/>
<reference evidence="1 2" key="1">
    <citation type="submission" date="2024-05" db="EMBL/GenBank/DDBJ databases">
        <title>Genome sequencing and assembly of Indian major carp, Cirrhinus mrigala (Hamilton, 1822).</title>
        <authorList>
            <person name="Mohindra V."/>
            <person name="Chowdhury L.M."/>
            <person name="Lal K."/>
            <person name="Jena J.K."/>
        </authorList>
    </citation>
    <scope>NUCLEOTIDE SEQUENCE [LARGE SCALE GENOMIC DNA]</scope>
    <source>
        <strain evidence="1">CM1030</strain>
        <tissue evidence="1">Blood</tissue>
    </source>
</reference>
<comment type="caution">
    <text evidence="1">The sequence shown here is derived from an EMBL/GenBank/DDBJ whole genome shotgun (WGS) entry which is preliminary data.</text>
</comment>
<gene>
    <name evidence="1" type="ORF">M9458_015304</name>
</gene>
<keyword evidence="2" id="KW-1185">Reference proteome</keyword>
<sequence>ILEQSNELVTAGVGNVCVWCLTHLVCRKQVVEGLGAEVVFTHLALMPSRTQQDLRVLAAYGRAVVVVDLTEGCIMERKKNLHL</sequence>
<evidence type="ECO:0000313" key="1">
    <source>
        <dbReference type="EMBL" id="KAL0188205.1"/>
    </source>
</evidence>
<accession>A0ABD0QPQ1</accession>
<feature type="non-terminal residue" evidence="1">
    <location>
        <position position="1"/>
    </location>
</feature>
<protein>
    <submittedName>
        <fullName evidence="1">Uncharacterized protein</fullName>
    </submittedName>
</protein>
<evidence type="ECO:0000313" key="2">
    <source>
        <dbReference type="Proteomes" id="UP001529510"/>
    </source>
</evidence>